<feature type="domain" description="CBM1" evidence="5">
    <location>
        <begin position="841"/>
        <end position="877"/>
    </location>
</feature>
<dbReference type="SMART" id="SM00236">
    <property type="entry name" value="fCBD"/>
    <property type="match status" value="1"/>
</dbReference>
<dbReference type="Pfam" id="PF16010">
    <property type="entry name" value="CDH-cyt"/>
    <property type="match status" value="1"/>
</dbReference>
<dbReference type="GO" id="GO:0005975">
    <property type="term" value="P:carbohydrate metabolic process"/>
    <property type="evidence" value="ECO:0007669"/>
    <property type="project" value="InterPro"/>
</dbReference>
<protein>
    <submittedName>
        <fullName evidence="6">Carbohydrate-binding module family 1 protein</fullName>
    </submittedName>
</protein>
<comment type="similarity">
    <text evidence="1 3">Belongs to the GMC oxidoreductase family.</text>
</comment>
<dbReference type="SUPFAM" id="SSF57180">
    <property type="entry name" value="Cellulose-binding domain"/>
    <property type="match status" value="1"/>
</dbReference>
<dbReference type="PANTHER" id="PTHR47190:SF4">
    <property type="entry name" value="DEHYDROGENASE, PUTATIVE-RELATED"/>
    <property type="match status" value="1"/>
</dbReference>
<dbReference type="InterPro" id="IPR036188">
    <property type="entry name" value="FAD/NAD-bd_sf"/>
</dbReference>
<dbReference type="InterPro" id="IPR053208">
    <property type="entry name" value="GMC_Oxidoreductase_CD"/>
</dbReference>
<name>A0A6G1KDT7_9PLEO</name>
<evidence type="ECO:0000256" key="3">
    <source>
        <dbReference type="RuleBase" id="RU003968"/>
    </source>
</evidence>
<dbReference type="CDD" id="cd09630">
    <property type="entry name" value="CDH_like_cytochrome"/>
    <property type="match status" value="1"/>
</dbReference>
<keyword evidence="7" id="KW-1185">Reference proteome</keyword>
<evidence type="ECO:0000259" key="5">
    <source>
        <dbReference type="PROSITE" id="PS51164"/>
    </source>
</evidence>
<dbReference type="PROSITE" id="PS00562">
    <property type="entry name" value="CBM1_1"/>
    <property type="match status" value="1"/>
</dbReference>
<dbReference type="Gene3D" id="3.50.50.60">
    <property type="entry name" value="FAD/NAD(P)-binding domain"/>
    <property type="match status" value="1"/>
</dbReference>
<dbReference type="InterPro" id="IPR007867">
    <property type="entry name" value="GMC_OxRtase_C"/>
</dbReference>
<reference evidence="6" key="1">
    <citation type="journal article" date="2020" name="Stud. Mycol.">
        <title>101 Dothideomycetes genomes: a test case for predicting lifestyles and emergence of pathogens.</title>
        <authorList>
            <person name="Haridas S."/>
            <person name="Albert R."/>
            <person name="Binder M."/>
            <person name="Bloem J."/>
            <person name="Labutti K."/>
            <person name="Salamov A."/>
            <person name="Andreopoulos B."/>
            <person name="Baker S."/>
            <person name="Barry K."/>
            <person name="Bills G."/>
            <person name="Bluhm B."/>
            <person name="Cannon C."/>
            <person name="Castanera R."/>
            <person name="Culley D."/>
            <person name="Daum C."/>
            <person name="Ezra D."/>
            <person name="Gonzalez J."/>
            <person name="Henrissat B."/>
            <person name="Kuo A."/>
            <person name="Liang C."/>
            <person name="Lipzen A."/>
            <person name="Lutzoni F."/>
            <person name="Magnuson J."/>
            <person name="Mondo S."/>
            <person name="Nolan M."/>
            <person name="Ohm R."/>
            <person name="Pangilinan J."/>
            <person name="Park H.-J."/>
            <person name="Ramirez L."/>
            <person name="Alfaro M."/>
            <person name="Sun H."/>
            <person name="Tritt A."/>
            <person name="Yoshinaga Y."/>
            <person name="Zwiers L.-H."/>
            <person name="Turgeon B."/>
            <person name="Goodwin S."/>
            <person name="Spatafora J."/>
            <person name="Crous P."/>
            <person name="Grigoriev I."/>
        </authorList>
    </citation>
    <scope>NUCLEOTIDE SEQUENCE</scope>
    <source>
        <strain evidence="6">CBS 279.74</strain>
    </source>
</reference>
<keyword evidence="3" id="KW-0285">Flavoprotein</keyword>
<accession>A0A6G1KDT7</accession>
<dbReference type="PANTHER" id="PTHR47190">
    <property type="entry name" value="DEHYDROGENASE, PUTATIVE-RELATED"/>
    <property type="match status" value="1"/>
</dbReference>
<dbReference type="Proteomes" id="UP000799428">
    <property type="component" value="Unassembled WGS sequence"/>
</dbReference>
<evidence type="ECO:0000313" key="6">
    <source>
        <dbReference type="EMBL" id="KAF2710705.1"/>
    </source>
</evidence>
<dbReference type="InterPro" id="IPR000254">
    <property type="entry name" value="CBD"/>
</dbReference>
<gene>
    <name evidence="6" type="ORF">K504DRAFT_465770</name>
</gene>
<dbReference type="PROSITE" id="PS00623">
    <property type="entry name" value="GMC_OXRED_1"/>
    <property type="match status" value="1"/>
</dbReference>
<evidence type="ECO:0000313" key="7">
    <source>
        <dbReference type="Proteomes" id="UP000799428"/>
    </source>
</evidence>
<keyword evidence="3" id="KW-0274">FAD</keyword>
<dbReference type="AlphaFoldDB" id="A0A6G1KDT7"/>
<feature type="signal peptide" evidence="4">
    <location>
        <begin position="1"/>
        <end position="22"/>
    </location>
</feature>
<organism evidence="6 7">
    <name type="scientific">Pleomassaria siparia CBS 279.74</name>
    <dbReference type="NCBI Taxonomy" id="1314801"/>
    <lineage>
        <taxon>Eukaryota</taxon>
        <taxon>Fungi</taxon>
        <taxon>Dikarya</taxon>
        <taxon>Ascomycota</taxon>
        <taxon>Pezizomycotina</taxon>
        <taxon>Dothideomycetes</taxon>
        <taxon>Pleosporomycetidae</taxon>
        <taxon>Pleosporales</taxon>
        <taxon>Pleomassariaceae</taxon>
        <taxon>Pleomassaria</taxon>
    </lineage>
</organism>
<dbReference type="EMBL" id="MU005768">
    <property type="protein sequence ID" value="KAF2710705.1"/>
    <property type="molecule type" value="Genomic_DNA"/>
</dbReference>
<feature type="chain" id="PRO_5026312770" evidence="4">
    <location>
        <begin position="23"/>
        <end position="879"/>
    </location>
</feature>
<dbReference type="OrthoDB" id="413885at2759"/>
<proteinExistence type="inferred from homology"/>
<dbReference type="GO" id="GO:0030248">
    <property type="term" value="F:cellulose binding"/>
    <property type="evidence" value="ECO:0007669"/>
    <property type="project" value="InterPro"/>
</dbReference>
<dbReference type="InterPro" id="IPR015920">
    <property type="entry name" value="Cellobiose_DH-like_cyt"/>
</dbReference>
<dbReference type="Gene3D" id="3.30.410.10">
    <property type="entry name" value="Cholesterol Oxidase, domain 2"/>
    <property type="match status" value="1"/>
</dbReference>
<dbReference type="GO" id="GO:0016614">
    <property type="term" value="F:oxidoreductase activity, acting on CH-OH group of donors"/>
    <property type="evidence" value="ECO:0007669"/>
    <property type="project" value="InterPro"/>
</dbReference>
<dbReference type="SUPFAM" id="SSF49344">
    <property type="entry name" value="CBD9-like"/>
    <property type="match status" value="1"/>
</dbReference>
<dbReference type="SUPFAM" id="SSF51905">
    <property type="entry name" value="FAD/NAD(P)-binding domain"/>
    <property type="match status" value="1"/>
</dbReference>
<evidence type="ECO:0000256" key="1">
    <source>
        <dbReference type="ARBA" id="ARBA00010790"/>
    </source>
</evidence>
<keyword evidence="2 4" id="KW-0732">Signal</keyword>
<dbReference type="SUPFAM" id="SSF54373">
    <property type="entry name" value="FAD-linked reductases, C-terminal domain"/>
    <property type="match status" value="1"/>
</dbReference>
<dbReference type="InterPro" id="IPR000172">
    <property type="entry name" value="GMC_OxRdtase_N"/>
</dbReference>
<dbReference type="PROSITE" id="PS51164">
    <property type="entry name" value="CBM1_2"/>
    <property type="match status" value="1"/>
</dbReference>
<dbReference type="PROSITE" id="PS00624">
    <property type="entry name" value="GMC_OXRED_2"/>
    <property type="match status" value="1"/>
</dbReference>
<dbReference type="Pfam" id="PF00734">
    <property type="entry name" value="CBM_1"/>
    <property type="match status" value="1"/>
</dbReference>
<dbReference type="Gene3D" id="2.60.40.1210">
    <property type="entry name" value="Cellobiose dehydrogenase, cytochrome domain"/>
    <property type="match status" value="1"/>
</dbReference>
<dbReference type="Pfam" id="PF05199">
    <property type="entry name" value="GMC_oxred_C"/>
    <property type="match status" value="1"/>
</dbReference>
<dbReference type="Pfam" id="PF00732">
    <property type="entry name" value="GMC_oxred_N"/>
    <property type="match status" value="1"/>
</dbReference>
<sequence>MAARSLLSSLFVVAASLAGTRAQETVTDAATGITFLQSTTDVDGYTFGFALPEEGTGSDFIGQINAPITTGWAGFSLTSSMTAGLLVVAWPNGDEVVSSLRKATGYANPPLYTGDAVLKPISNGISVTSTSFTYTFLCQNCTDIGGLSFTSTTDTSPFGWAISKLALADASSASGALTSHVGTGQGINVLTLSTARSASYSTWAALASDAVPAPSTGNSTTPTNGTAPAYNGTVSISNATYDYIVVGGGGSGIISAQRLVETGKSVLLIERGKASFYSSGGDLTVPWNDTVSVYEVPAMYNWLASYPGNDALCSDTPAMAGCILGGGTAVNGLAFIRPPAHDFDDKWPAGWQWSDVSASADRFYARNPGSTRPSADGKFYDWAVYDVLSKNLAGAGWQQVDSNDDPDAKSKAFSLPSINVLGGRRAGPVATYLPLAVGKDNFKLILNTMVLRAVRTNSTITGVETQAEDGSRMIINVNAGGKVILAAGAMSSPRILFRSGIGPTDQINTVKSGSTAITLPDESEWINSPVGFVRDHTNLGVTFTVKNGMQIMSGNDYKSPTEANIELWNKASGPLVESSVMRLNSWRTVTTSDNTSLIVQTHNYATNNDTINTLFVLTHGTTSVGQLAIEASGNTIWSKSPYLQTDTDKEAMAMAIDEWLAMSRLPNSTITYAGPANATGADIVRDVESSAGTHMTGTTIMGLDDGSKGGNSVVDIDCKVYGTDNLFVVDAGMHADVPTGNTQAIVGVAAEHAIQRIIALGTGASGGGNSTAPVPSTPSSVSAVPVPTVVIPAAGNATLSTPPIGSTSAVVVPSSSSTIIDIVPITTAAPTNAAPAPTAVVTVGPYGTCGGKNYAGSVVCADGWTCRYQNDWYSQCVSV</sequence>
<dbReference type="GO" id="GO:0050660">
    <property type="term" value="F:flavin adenine dinucleotide binding"/>
    <property type="evidence" value="ECO:0007669"/>
    <property type="project" value="InterPro"/>
</dbReference>
<dbReference type="InterPro" id="IPR035971">
    <property type="entry name" value="CBD_sf"/>
</dbReference>
<evidence type="ECO:0000256" key="4">
    <source>
        <dbReference type="SAM" id="SignalP"/>
    </source>
</evidence>
<evidence type="ECO:0000256" key="2">
    <source>
        <dbReference type="ARBA" id="ARBA00022729"/>
    </source>
</evidence>
<dbReference type="GO" id="GO:0005576">
    <property type="term" value="C:extracellular region"/>
    <property type="evidence" value="ECO:0007669"/>
    <property type="project" value="InterPro"/>
</dbReference>